<keyword evidence="2" id="KW-1185">Reference proteome</keyword>
<evidence type="ECO:0000313" key="1">
    <source>
        <dbReference type="EMBL" id="MBE9114870.1"/>
    </source>
</evidence>
<dbReference type="AlphaFoldDB" id="A0A8J7B0F9"/>
<name>A0A8J7B0F9_9CYAN</name>
<dbReference type="Proteomes" id="UP000654482">
    <property type="component" value="Unassembled WGS sequence"/>
</dbReference>
<protein>
    <submittedName>
        <fullName evidence="1">Uncharacterized protein</fullName>
    </submittedName>
</protein>
<sequence length="176" mass="20076">MVLQPNTSESASLTEDFLYFFSREVRPHHWVEVSVVTNSGVEVFYSKQATRRAIQNLRESIDGDKSTDQLDPTPSDKARLVEGLQRFSDRVVDTQGKHSIYFYMVTEGTTDPEAITHIREIAKRLSKQNLENAHLYILGLSSNNRLPLTAALAPIGDRVEFASADYDEWIQLLRKF</sequence>
<reference evidence="1" key="1">
    <citation type="submission" date="2020-10" db="EMBL/GenBank/DDBJ databases">
        <authorList>
            <person name="Castelo-Branco R."/>
            <person name="Eusebio N."/>
            <person name="Adriana R."/>
            <person name="Vieira A."/>
            <person name="Brugerolle De Fraissinette N."/>
            <person name="Rezende De Castro R."/>
            <person name="Schneider M.P."/>
            <person name="Vasconcelos V."/>
            <person name="Leao P.N."/>
        </authorList>
    </citation>
    <scope>NUCLEOTIDE SEQUENCE</scope>
    <source>
        <strain evidence="1">LEGE 07157</strain>
    </source>
</reference>
<dbReference type="RefSeq" id="WP_194027954.1">
    <property type="nucleotide sequence ID" value="NZ_JADEWZ010000003.1"/>
</dbReference>
<organism evidence="1 2">
    <name type="scientific">Lusitaniella coriacea LEGE 07157</name>
    <dbReference type="NCBI Taxonomy" id="945747"/>
    <lineage>
        <taxon>Bacteria</taxon>
        <taxon>Bacillati</taxon>
        <taxon>Cyanobacteriota</taxon>
        <taxon>Cyanophyceae</taxon>
        <taxon>Spirulinales</taxon>
        <taxon>Lusitaniellaceae</taxon>
        <taxon>Lusitaniella</taxon>
    </lineage>
</organism>
<gene>
    <name evidence="1" type="ORF">IQ249_03065</name>
</gene>
<comment type="caution">
    <text evidence="1">The sequence shown here is derived from an EMBL/GenBank/DDBJ whole genome shotgun (WGS) entry which is preliminary data.</text>
</comment>
<proteinExistence type="predicted"/>
<evidence type="ECO:0000313" key="2">
    <source>
        <dbReference type="Proteomes" id="UP000654482"/>
    </source>
</evidence>
<dbReference type="EMBL" id="JADEWZ010000003">
    <property type="protein sequence ID" value="MBE9114870.1"/>
    <property type="molecule type" value="Genomic_DNA"/>
</dbReference>
<accession>A0A8J7B0F9</accession>